<feature type="region of interest" description="Disordered" evidence="1">
    <location>
        <begin position="1"/>
        <end position="41"/>
    </location>
</feature>
<protein>
    <submittedName>
        <fullName evidence="2">Uncharacterized protein</fullName>
    </submittedName>
</protein>
<feature type="compositionally biased region" description="Polar residues" evidence="1">
    <location>
        <begin position="29"/>
        <end position="41"/>
    </location>
</feature>
<evidence type="ECO:0000256" key="1">
    <source>
        <dbReference type="SAM" id="MobiDB-lite"/>
    </source>
</evidence>
<reference evidence="2" key="1">
    <citation type="journal article" date="2021" name="Proc. Natl. Acad. Sci. U.S.A.">
        <title>A Catalog of Tens of Thousands of Viruses from Human Metagenomes Reveals Hidden Associations with Chronic Diseases.</title>
        <authorList>
            <person name="Tisza M.J."/>
            <person name="Buck C.B."/>
        </authorList>
    </citation>
    <scope>NUCLEOTIDE SEQUENCE</scope>
    <source>
        <strain evidence="2">CtnR15</strain>
    </source>
</reference>
<proteinExistence type="predicted"/>
<name>A0A8S5T1M3_9CAUD</name>
<evidence type="ECO:0000313" key="2">
    <source>
        <dbReference type="EMBL" id="DAF57134.1"/>
    </source>
</evidence>
<dbReference type="EMBL" id="BK032729">
    <property type="protein sequence ID" value="DAF57134.1"/>
    <property type="molecule type" value="Genomic_DNA"/>
</dbReference>
<accession>A0A8S5T1M3</accession>
<organism evidence="2">
    <name type="scientific">Siphoviridae sp. ctnR15</name>
    <dbReference type="NCBI Taxonomy" id="2827938"/>
    <lineage>
        <taxon>Viruses</taxon>
        <taxon>Duplodnaviria</taxon>
        <taxon>Heunggongvirae</taxon>
        <taxon>Uroviricota</taxon>
        <taxon>Caudoviricetes</taxon>
    </lineage>
</organism>
<sequence length="41" mass="4361">MTSPVSASDTDCGRGPGMFSLRPLPATTPRRTQSIGQPWIS</sequence>